<dbReference type="AlphaFoldDB" id="A0A180GM22"/>
<reference evidence="3" key="1">
    <citation type="submission" date="2009-11" db="EMBL/GenBank/DDBJ databases">
        <authorList>
            <consortium name="The Broad Institute Genome Sequencing Platform"/>
            <person name="Ward D."/>
            <person name="Feldgarden M."/>
            <person name="Earl A."/>
            <person name="Young S.K."/>
            <person name="Zeng Q."/>
            <person name="Koehrsen M."/>
            <person name="Alvarado L."/>
            <person name="Berlin A."/>
            <person name="Bochicchio J."/>
            <person name="Borenstein D."/>
            <person name="Chapman S.B."/>
            <person name="Chen Z."/>
            <person name="Engels R."/>
            <person name="Freedman E."/>
            <person name="Gellesch M."/>
            <person name="Goldberg J."/>
            <person name="Griggs A."/>
            <person name="Gujja S."/>
            <person name="Heilman E."/>
            <person name="Heiman D."/>
            <person name="Hepburn T."/>
            <person name="Howarth C."/>
            <person name="Jen D."/>
            <person name="Larson L."/>
            <person name="Lewis B."/>
            <person name="Mehta T."/>
            <person name="Park D."/>
            <person name="Pearson M."/>
            <person name="Roberts A."/>
            <person name="Saif S."/>
            <person name="Shea T."/>
            <person name="Shenoy N."/>
            <person name="Sisk P."/>
            <person name="Stolte C."/>
            <person name="Sykes S."/>
            <person name="Thomson T."/>
            <person name="Walk T."/>
            <person name="White J."/>
            <person name="Yandava C."/>
            <person name="Izard J."/>
            <person name="Baranova O.V."/>
            <person name="Blanton J.M."/>
            <person name="Tanner A.C."/>
            <person name="Dewhirst F.E."/>
            <person name="Haas B."/>
            <person name="Nusbaum C."/>
            <person name="Birren B."/>
        </authorList>
    </citation>
    <scope>NUCLEOTIDE SEQUENCE [LARGE SCALE GENOMIC DNA]</scope>
    <source>
        <strain evidence="3">1-1 BBBD Race 1</strain>
    </source>
</reference>
<reference evidence="4" key="4">
    <citation type="submission" date="2025-05" db="UniProtKB">
        <authorList>
            <consortium name="EnsemblFungi"/>
        </authorList>
    </citation>
    <scope>IDENTIFICATION</scope>
    <source>
        <strain evidence="4">isolate 1-1 / race 1 (BBBD)</strain>
    </source>
</reference>
<dbReference type="EMBL" id="ADAS02000046">
    <property type="protein sequence ID" value="OAV93857.1"/>
    <property type="molecule type" value="Genomic_DNA"/>
</dbReference>
<protein>
    <submittedName>
        <fullName evidence="3 4">Uncharacterized protein</fullName>
    </submittedName>
</protein>
<feature type="compositionally biased region" description="Polar residues" evidence="1">
    <location>
        <begin position="98"/>
        <end position="107"/>
    </location>
</feature>
<keyword evidence="2" id="KW-0812">Transmembrane</keyword>
<feature type="transmembrane region" description="Helical" evidence="2">
    <location>
        <begin position="6"/>
        <end position="26"/>
    </location>
</feature>
<evidence type="ECO:0000313" key="3">
    <source>
        <dbReference type="EMBL" id="OAV93857.1"/>
    </source>
</evidence>
<reference evidence="3" key="2">
    <citation type="submission" date="2016-05" db="EMBL/GenBank/DDBJ databases">
        <title>Comparative analysis highlights variable genome content of wheat rusts and divergence of the mating loci.</title>
        <authorList>
            <person name="Cuomo C.A."/>
            <person name="Bakkeren G."/>
            <person name="Szabo L."/>
            <person name="Khalil H."/>
            <person name="Joly D."/>
            <person name="Goldberg J."/>
            <person name="Young S."/>
            <person name="Zeng Q."/>
            <person name="Fellers J."/>
        </authorList>
    </citation>
    <scope>NUCLEOTIDE SEQUENCE [LARGE SCALE GENOMIC DNA]</scope>
    <source>
        <strain evidence="3">1-1 BBBD Race 1</strain>
    </source>
</reference>
<keyword evidence="2" id="KW-1133">Transmembrane helix</keyword>
<accession>A0A180GM22</accession>
<feature type="region of interest" description="Disordered" evidence="1">
    <location>
        <begin position="83"/>
        <end position="127"/>
    </location>
</feature>
<evidence type="ECO:0000313" key="4">
    <source>
        <dbReference type="EnsemblFungi" id="PTTG_27183-t43_1-p1"/>
    </source>
</evidence>
<reference evidence="4 5" key="3">
    <citation type="journal article" date="2017" name="G3 (Bethesda)">
        <title>Comparative analysis highlights variable genome content of wheat rusts and divergence of the mating loci.</title>
        <authorList>
            <person name="Cuomo C.A."/>
            <person name="Bakkeren G."/>
            <person name="Khalil H.B."/>
            <person name="Panwar V."/>
            <person name="Joly D."/>
            <person name="Linning R."/>
            <person name="Sakthikumar S."/>
            <person name="Song X."/>
            <person name="Adiconis X."/>
            <person name="Fan L."/>
            <person name="Goldberg J.M."/>
            <person name="Levin J.Z."/>
            <person name="Young S."/>
            <person name="Zeng Q."/>
            <person name="Anikster Y."/>
            <person name="Bruce M."/>
            <person name="Wang M."/>
            <person name="Yin C."/>
            <person name="McCallum B."/>
            <person name="Szabo L.J."/>
            <person name="Hulbert S."/>
            <person name="Chen X."/>
            <person name="Fellers J.P."/>
        </authorList>
    </citation>
    <scope>NUCLEOTIDE SEQUENCE</scope>
    <source>
        <strain evidence="4">isolate 1-1 / race 1 (BBBD)</strain>
        <strain evidence="5">Isolate 1-1 / race 1 (BBBD)</strain>
    </source>
</reference>
<dbReference type="VEuPathDB" id="FungiDB:PTTG_27183"/>
<evidence type="ECO:0000256" key="1">
    <source>
        <dbReference type="SAM" id="MobiDB-lite"/>
    </source>
</evidence>
<dbReference type="Proteomes" id="UP000005240">
    <property type="component" value="Unassembled WGS sequence"/>
</dbReference>
<keyword evidence="2" id="KW-0472">Membrane</keyword>
<feature type="transmembrane region" description="Helical" evidence="2">
    <location>
        <begin position="46"/>
        <end position="68"/>
    </location>
</feature>
<name>A0A180GM22_PUCT1</name>
<gene>
    <name evidence="3" type="ORF">PTTG_27183</name>
</gene>
<evidence type="ECO:0000256" key="2">
    <source>
        <dbReference type="SAM" id="Phobius"/>
    </source>
</evidence>
<sequence>MLSQFYIALNSSFCLSLILFGGGIDASIGRGEASLEGVSFIRAQNVLALVALLMLLSSLDLLISHPGFVSRIKRPRLSGQFGARPLPPEYPLPKSEELSITNPQTEDPPSGSGVGCLPTQSDNTQGEREKLYDTLRQRFSEAAYPFIEIRVDQLDENWAKNHEKVVSLHNDFEELSDLREELYTDWRKYVNTMPQSELKTMVNEEFIEAFKIGGLLQEKITILNDVKLLQLGNLDDDTAYKKVADQLLPGIHQHQKWQSPLGKLRVTTQKALHNYGASVLDDVKRLLVQSDLHFQGATVKIDFPVNQLESRTQKYGDRVIAFLFKNKLIDNERIPEFFEDSMVRRHFQSRGSRRYF</sequence>
<evidence type="ECO:0000313" key="5">
    <source>
        <dbReference type="Proteomes" id="UP000005240"/>
    </source>
</evidence>
<proteinExistence type="predicted"/>
<organism evidence="3">
    <name type="scientific">Puccinia triticina (isolate 1-1 / race 1 (BBBD))</name>
    <name type="common">Brown leaf rust fungus</name>
    <dbReference type="NCBI Taxonomy" id="630390"/>
    <lineage>
        <taxon>Eukaryota</taxon>
        <taxon>Fungi</taxon>
        <taxon>Dikarya</taxon>
        <taxon>Basidiomycota</taxon>
        <taxon>Pucciniomycotina</taxon>
        <taxon>Pucciniomycetes</taxon>
        <taxon>Pucciniales</taxon>
        <taxon>Pucciniaceae</taxon>
        <taxon>Puccinia</taxon>
    </lineage>
</organism>
<keyword evidence="5" id="KW-1185">Reference proteome</keyword>
<dbReference type="EnsemblFungi" id="PTTG_27183-t43_1">
    <property type="protein sequence ID" value="PTTG_27183-t43_1-p1"/>
    <property type="gene ID" value="PTTG_27183"/>
</dbReference>